<evidence type="ECO:0000313" key="1">
    <source>
        <dbReference type="EMBL" id="RDB07791.1"/>
    </source>
</evidence>
<dbReference type="Proteomes" id="UP000253141">
    <property type="component" value="Unassembled WGS sequence"/>
</dbReference>
<sequence>MIDYVKIRNRDNGFAERLRQNPNFEFFSKINPDTGEQRDGKQTAELKNLEVVLHSSGFVEVTGSLHVFANDGAHNYDAFTYSRLVETIGEVATLLDTTPDRLSLHNVEFGVNILLDTSPSKFLDNVLNYRYELPDVRTFGGGGYQKQWQRQSYLVKIYDKKRQCRLNTNVFRFEVKATKMKHLAEVEVRTLADLLDVSKLQRLGGILCETYNGLLIGENLDTVPMTRPEQRIYERGMNPNFWRDLNDRKKRNYYRERFEQVVQKYGSGLRETVGQLIAEKVGELLKSSDVLPDPKNKNLGHFTRSNKGVECPTSSPSLLPVSTTHQRLCKVCGTPIEHRRRNAVFCEQKKCRNRDSNPRNNFKRRVYQSMNQTVLFDFEEVFRPTEHQRELLVQLSSILGKHKPLDP</sequence>
<name>A0A369IDD0_9BACT</name>
<dbReference type="EMBL" id="QPIW01000001">
    <property type="protein sequence ID" value="RDB07791.1"/>
    <property type="molecule type" value="Genomic_DNA"/>
</dbReference>
<evidence type="ECO:0000313" key="2">
    <source>
        <dbReference type="Proteomes" id="UP000253141"/>
    </source>
</evidence>
<proteinExistence type="predicted"/>
<dbReference type="AlphaFoldDB" id="A0A369IDD0"/>
<comment type="caution">
    <text evidence="1">The sequence shown here is derived from an EMBL/GenBank/DDBJ whole genome shotgun (WGS) entry which is preliminary data.</text>
</comment>
<accession>A0A369IDD0</accession>
<reference evidence="1 2" key="1">
    <citation type="submission" date="2018-07" db="EMBL/GenBank/DDBJ databases">
        <title>Genome analysis of Runella aurantiaca.</title>
        <authorList>
            <person name="Yang X."/>
        </authorList>
    </citation>
    <scope>NUCLEOTIDE SEQUENCE [LARGE SCALE GENOMIC DNA]</scope>
    <source>
        <strain evidence="1 2">YX9</strain>
    </source>
</reference>
<protein>
    <submittedName>
        <fullName evidence="1">Uncharacterized protein</fullName>
    </submittedName>
</protein>
<organism evidence="1 2">
    <name type="scientific">Runella aurantiaca</name>
    <dbReference type="NCBI Taxonomy" id="2282308"/>
    <lineage>
        <taxon>Bacteria</taxon>
        <taxon>Pseudomonadati</taxon>
        <taxon>Bacteroidota</taxon>
        <taxon>Cytophagia</taxon>
        <taxon>Cytophagales</taxon>
        <taxon>Spirosomataceae</taxon>
        <taxon>Runella</taxon>
    </lineage>
</organism>
<gene>
    <name evidence="1" type="ORF">DVG78_01680</name>
</gene>
<keyword evidence="2" id="KW-1185">Reference proteome</keyword>